<dbReference type="AlphaFoldDB" id="A0A6J0LKG0"/>
<evidence type="ECO:0000313" key="4">
    <source>
        <dbReference type="RefSeq" id="XP_018460487.1"/>
    </source>
</evidence>
<comment type="subunit">
    <text evidence="1">Homodimer.</text>
</comment>
<protein>
    <submittedName>
        <fullName evidence="4">Cytidine deaminase 1-like</fullName>
    </submittedName>
</protein>
<evidence type="ECO:0000256" key="1">
    <source>
        <dbReference type="ARBA" id="ARBA00011738"/>
    </source>
</evidence>
<dbReference type="InterPro" id="IPR002125">
    <property type="entry name" value="CMP_dCMP_dom"/>
</dbReference>
<dbReference type="GO" id="GO:0008270">
    <property type="term" value="F:zinc ion binding"/>
    <property type="evidence" value="ECO:0007669"/>
    <property type="project" value="InterPro"/>
</dbReference>
<organism evidence="3 4">
    <name type="scientific">Raphanus sativus</name>
    <name type="common">Radish</name>
    <name type="synonym">Raphanus raphanistrum var. sativus</name>
    <dbReference type="NCBI Taxonomy" id="3726"/>
    <lineage>
        <taxon>Eukaryota</taxon>
        <taxon>Viridiplantae</taxon>
        <taxon>Streptophyta</taxon>
        <taxon>Embryophyta</taxon>
        <taxon>Tracheophyta</taxon>
        <taxon>Spermatophyta</taxon>
        <taxon>Magnoliopsida</taxon>
        <taxon>eudicotyledons</taxon>
        <taxon>Gunneridae</taxon>
        <taxon>Pentapetalae</taxon>
        <taxon>rosids</taxon>
        <taxon>malvids</taxon>
        <taxon>Brassicales</taxon>
        <taxon>Brassicaceae</taxon>
        <taxon>Brassiceae</taxon>
        <taxon>Raphanus</taxon>
    </lineage>
</organism>
<dbReference type="RefSeq" id="XP_018460487.1">
    <property type="nucleotide sequence ID" value="XM_018604985.2"/>
</dbReference>
<sequence>MNPSDPFLSKLDSVRSRCPSGVALVDCEGRVYRGWYIESTAYNSSLGPVQAMLVDFVANGGGGGFERIVGAVLVEKKDAVVLQEHTAGYSSEM</sequence>
<dbReference type="GO" id="GO:0004126">
    <property type="term" value="F:cytidine deaminase activity"/>
    <property type="evidence" value="ECO:0007669"/>
    <property type="project" value="InterPro"/>
</dbReference>
<proteinExistence type="predicted"/>
<dbReference type="GeneID" id="108831437"/>
<accession>A0A6J0LKG0</accession>
<reference evidence="4" key="2">
    <citation type="submission" date="2025-08" db="UniProtKB">
        <authorList>
            <consortium name="RefSeq"/>
        </authorList>
    </citation>
    <scope>IDENTIFICATION</scope>
    <source>
        <tissue evidence="4">Leaf</tissue>
    </source>
</reference>
<dbReference type="PROSITE" id="PS51747">
    <property type="entry name" value="CYT_DCMP_DEAMINASES_2"/>
    <property type="match status" value="1"/>
</dbReference>
<keyword evidence="3" id="KW-1185">Reference proteome</keyword>
<dbReference type="KEGG" id="rsz:108831437"/>
<dbReference type="Pfam" id="PF08211">
    <property type="entry name" value="dCMP_cyt_deam_2"/>
    <property type="match status" value="1"/>
</dbReference>
<reference evidence="3" key="1">
    <citation type="journal article" date="2019" name="Database">
        <title>The radish genome database (RadishGD): an integrated information resource for radish genomics.</title>
        <authorList>
            <person name="Yu H.J."/>
            <person name="Baek S."/>
            <person name="Lee Y.J."/>
            <person name="Cho A."/>
            <person name="Mun J.H."/>
        </authorList>
    </citation>
    <scope>NUCLEOTIDE SEQUENCE [LARGE SCALE GENOMIC DNA]</scope>
    <source>
        <strain evidence="3">cv. WK10039</strain>
    </source>
</reference>
<dbReference type="InterPro" id="IPR013171">
    <property type="entry name" value="Cyd/dCyd_deaminase_Zn-bd"/>
</dbReference>
<dbReference type="Gene3D" id="3.40.140.10">
    <property type="entry name" value="Cytidine Deaminase, domain 2"/>
    <property type="match status" value="1"/>
</dbReference>
<dbReference type="InterPro" id="IPR016193">
    <property type="entry name" value="Cytidine_deaminase-like"/>
</dbReference>
<dbReference type="Proteomes" id="UP000504610">
    <property type="component" value="Chromosome 1"/>
</dbReference>
<dbReference type="SUPFAM" id="SSF53927">
    <property type="entry name" value="Cytidine deaminase-like"/>
    <property type="match status" value="1"/>
</dbReference>
<evidence type="ECO:0000313" key="3">
    <source>
        <dbReference type="Proteomes" id="UP000504610"/>
    </source>
</evidence>
<feature type="domain" description="CMP/dCMP-type deaminase" evidence="2">
    <location>
        <begin position="1"/>
        <end position="93"/>
    </location>
</feature>
<dbReference type="OrthoDB" id="414540at2759"/>
<name>A0A6J0LKG0_RAPSA</name>
<evidence type="ECO:0000259" key="2">
    <source>
        <dbReference type="PROSITE" id="PS51747"/>
    </source>
</evidence>
<gene>
    <name evidence="4" type="primary">LOC108831437</name>
</gene>